<proteinExistence type="predicted"/>
<reference evidence="2" key="1">
    <citation type="submission" date="2017-05" db="EMBL/GenBank/DDBJ databases">
        <title>Complete and WGS of Bordetella genogroups.</title>
        <authorList>
            <person name="Spilker T."/>
            <person name="Lipuma J."/>
        </authorList>
    </citation>
    <scope>NUCLEOTIDE SEQUENCE [LARGE SCALE GENOMIC DNA]</scope>
    <source>
        <strain evidence="2">AU8256</strain>
    </source>
</reference>
<dbReference type="RefSeq" id="WP_094806348.1">
    <property type="nucleotide sequence ID" value="NZ_NEVT01000003.1"/>
</dbReference>
<dbReference type="GO" id="GO:0003677">
    <property type="term" value="F:DNA binding"/>
    <property type="evidence" value="ECO:0007669"/>
    <property type="project" value="InterPro"/>
</dbReference>
<dbReference type="Gene3D" id="1.10.260.40">
    <property type="entry name" value="lambda repressor-like DNA-binding domains"/>
    <property type="match status" value="1"/>
</dbReference>
<dbReference type="Proteomes" id="UP000215633">
    <property type="component" value="Unassembled WGS sequence"/>
</dbReference>
<comment type="caution">
    <text evidence="1">The sequence shown here is derived from an EMBL/GenBank/DDBJ whole genome shotgun (WGS) entry which is preliminary data.</text>
</comment>
<evidence type="ECO:0000313" key="2">
    <source>
        <dbReference type="Proteomes" id="UP000215633"/>
    </source>
</evidence>
<keyword evidence="2" id="KW-1185">Reference proteome</keyword>
<protein>
    <recommendedName>
        <fullName evidence="3">Cro/Cl family transcriptional regulator</fullName>
    </recommendedName>
</protein>
<accession>A0A261W0I6</accession>
<organism evidence="1 2">
    <name type="scientific">Bordetella genomosp. 2</name>
    <dbReference type="NCBI Taxonomy" id="1983456"/>
    <lineage>
        <taxon>Bacteria</taxon>
        <taxon>Pseudomonadati</taxon>
        <taxon>Pseudomonadota</taxon>
        <taxon>Betaproteobacteria</taxon>
        <taxon>Burkholderiales</taxon>
        <taxon>Alcaligenaceae</taxon>
        <taxon>Bordetella</taxon>
    </lineage>
</organism>
<evidence type="ECO:0000313" key="1">
    <source>
        <dbReference type="EMBL" id="OZI79888.1"/>
    </source>
</evidence>
<dbReference type="InterPro" id="IPR010982">
    <property type="entry name" value="Lambda_DNA-bd_dom_sf"/>
</dbReference>
<name>A0A261W0I6_9BORD</name>
<dbReference type="AlphaFoldDB" id="A0A261W0I6"/>
<dbReference type="Pfam" id="PF15943">
    <property type="entry name" value="YdaS_toxin"/>
    <property type="match status" value="1"/>
</dbReference>
<evidence type="ECO:0008006" key="3">
    <source>
        <dbReference type="Google" id="ProtNLM"/>
    </source>
</evidence>
<gene>
    <name evidence="1" type="ORF">CAL24_08220</name>
</gene>
<dbReference type="InterPro" id="IPR031856">
    <property type="entry name" value="YdaS_toxin-like"/>
</dbReference>
<sequence>MTLSDYLKAERGRLAALARAIGAPISNMSDWASGRRPVPIERCPDIERATAGAVTRRDLRPDDWERIWPELAAQQEASHA</sequence>
<dbReference type="SUPFAM" id="SSF47413">
    <property type="entry name" value="lambda repressor-like DNA-binding domains"/>
    <property type="match status" value="1"/>
</dbReference>
<dbReference type="EMBL" id="NEVT01000003">
    <property type="protein sequence ID" value="OZI79888.1"/>
    <property type="molecule type" value="Genomic_DNA"/>
</dbReference>